<evidence type="ECO:0000259" key="4">
    <source>
        <dbReference type="PROSITE" id="PS01180"/>
    </source>
</evidence>
<gene>
    <name evidence="5" type="ORF">HOLleu_39125</name>
</gene>
<sequence length="1068" mass="114678">MEGSILLKTFCFVLLLSVDGTVGAVCPAANTIWNSCNAGVEVITLDWTNYFLDMACHEIQIIIPADYEQDSCTWRVELANVPATISTGITVNAVYLGTADVADTLVITSERLTTQTVEFSGSLDDMYNDPHDSSVPAVMTADGQADAVEISFTRPSPTAFSGGGFTLRVVLYAKDEATVCGSISSPNMITLTEDYPKAALATPNFAGNYPMGASCYTNIVSPPGTQITVDYIYQNLVVIQDNVMILDTTNPTAPCILRVETAVAIDGRILDQKSFESRTNRMQIAFVDTLTAERAGVLLLFSTAPAYTATTACDMCDCTLIPSGTATPECEAATSNGFVDIMSMPAEQPCNTETVLDWTENDSYLFLATPGYNTAGYTDTDTCKWTVTGPTNSNLLVIFKDMDLAARDSVYVAPGSNIGRIFRISGASPTIDFYDGSGMASLAVVGAEIVALSNRVTVGLITSAADSAVGQGASFEVRVIDNRCIPRCVNGGQCNCVCVSGYRGITCANPIPITLTLNTAPPITEGSPFEVICRAAIPLVEETSIVLEVDSTSTAFEGAEYDFVVLSSYPCIVPAGGRSCTMTITTIDDTIMEMTENIVLKAGTISGGGAPDAADGEMIMIQLQDTPDTILLPVEFSSSFYTVLESDLTFTGTIEFKRLNTYHAIPETGTIDLAYTLGTASASDFTQISTVAFVQSSQPMTSTVLFEIPINDDSLEESIETFDIFLSVSSSTILTEGTVSRATVRIQDDDHVDNIVVIDIPEIPKHRDQDVHIFAFSSSNLGVTWTKEDSRKPKFTRADLIIDGTQYGETFTFPLSDWMPERRLGHYTFTFGSNEAINGFVKVTSECLSLRGNCTTTVYPRPSDNSRLSSVLELSVAGTNCPTDIKWEKDGQEISNTGTTYTVNTRAAADGIFTMFRRNNANRQNKGWFAMAEVIVSDCPANTYKDGTGSCTMPCPNCRNGGVCELDGTCSCPPCFTGSLCEIKQSEAGTFGTNRRFRCSALHTDVSARENCEGFLFCPGGLYGCSCGCGWRGSDCKEGCDDGFYGADCKQRCTTCTIAQCDPFTGCP</sequence>
<evidence type="ECO:0000256" key="2">
    <source>
        <dbReference type="PROSITE-ProRule" id="PRU00059"/>
    </source>
</evidence>
<feature type="signal peptide" evidence="3">
    <location>
        <begin position="1"/>
        <end position="23"/>
    </location>
</feature>
<dbReference type="PROSITE" id="PS00022">
    <property type="entry name" value="EGF_1"/>
    <property type="match status" value="1"/>
</dbReference>
<accession>A0A9Q0YKF8</accession>
<evidence type="ECO:0000256" key="3">
    <source>
        <dbReference type="SAM" id="SignalP"/>
    </source>
</evidence>
<dbReference type="InterPro" id="IPR038081">
    <property type="entry name" value="CalX-like_sf"/>
</dbReference>
<keyword evidence="6" id="KW-1185">Reference proteome</keyword>
<dbReference type="PROSITE" id="PS01186">
    <property type="entry name" value="EGF_2"/>
    <property type="match status" value="1"/>
</dbReference>
<dbReference type="InterPro" id="IPR000742">
    <property type="entry name" value="EGF"/>
</dbReference>
<name>A0A9Q0YKF8_HOLLE</name>
<feature type="chain" id="PRO_5040495497" evidence="3">
    <location>
        <begin position="24"/>
        <end position="1068"/>
    </location>
</feature>
<feature type="domain" description="CUB" evidence="4">
    <location>
        <begin position="180"/>
        <end position="304"/>
    </location>
</feature>
<reference evidence="5" key="1">
    <citation type="submission" date="2021-10" db="EMBL/GenBank/DDBJ databases">
        <title>Tropical sea cucumber genome reveals ecological adaptation and Cuvierian tubules defense mechanism.</title>
        <authorList>
            <person name="Chen T."/>
        </authorList>
    </citation>
    <scope>NUCLEOTIDE SEQUENCE</scope>
    <source>
        <strain evidence="5">Nanhai2018</strain>
        <tissue evidence="5">Muscle</tissue>
    </source>
</reference>
<proteinExistence type="predicted"/>
<dbReference type="Gene3D" id="2.60.120.290">
    <property type="entry name" value="Spermadhesin, CUB domain"/>
    <property type="match status" value="1"/>
</dbReference>
<evidence type="ECO:0000256" key="1">
    <source>
        <dbReference type="ARBA" id="ARBA00023157"/>
    </source>
</evidence>
<comment type="caution">
    <text evidence="2">Lacks conserved residue(s) required for the propagation of feature annotation.</text>
</comment>
<dbReference type="InterPro" id="IPR052108">
    <property type="entry name" value="MEGF/SIB"/>
</dbReference>
<dbReference type="EMBL" id="JAIZAY010000021">
    <property type="protein sequence ID" value="KAJ8021822.1"/>
    <property type="molecule type" value="Genomic_DNA"/>
</dbReference>
<dbReference type="Gene3D" id="2.170.300.10">
    <property type="entry name" value="Tie2 ligand-binding domain superfamily"/>
    <property type="match status" value="1"/>
</dbReference>
<dbReference type="Gene3D" id="2.60.40.2030">
    <property type="match status" value="1"/>
</dbReference>
<dbReference type="InterPro" id="IPR035914">
    <property type="entry name" value="Sperma_CUB_dom_sf"/>
</dbReference>
<keyword evidence="3" id="KW-0732">Signal</keyword>
<evidence type="ECO:0000313" key="6">
    <source>
        <dbReference type="Proteomes" id="UP001152320"/>
    </source>
</evidence>
<keyword evidence="1" id="KW-1015">Disulfide bond</keyword>
<evidence type="ECO:0000313" key="5">
    <source>
        <dbReference type="EMBL" id="KAJ8021822.1"/>
    </source>
</evidence>
<dbReference type="Proteomes" id="UP001152320">
    <property type="component" value="Chromosome 21"/>
</dbReference>
<dbReference type="GO" id="GO:0016301">
    <property type="term" value="F:kinase activity"/>
    <property type="evidence" value="ECO:0007669"/>
    <property type="project" value="UniProtKB-KW"/>
</dbReference>
<dbReference type="SUPFAM" id="SSF49854">
    <property type="entry name" value="Spermadhesin, CUB domain"/>
    <property type="match status" value="2"/>
</dbReference>
<dbReference type="InterPro" id="IPR000859">
    <property type="entry name" value="CUB_dom"/>
</dbReference>
<keyword evidence="5" id="KW-0675">Receptor</keyword>
<dbReference type="SUPFAM" id="SSF141072">
    <property type="entry name" value="CalX-like"/>
    <property type="match status" value="1"/>
</dbReference>
<dbReference type="PANTHER" id="PTHR24035">
    <property type="entry name" value="MULTIPLE EPIDERMAL GROWTH FACTOR-LIKE DOMAINS PROTEIN"/>
    <property type="match status" value="1"/>
</dbReference>
<dbReference type="AlphaFoldDB" id="A0A9Q0YKF8"/>
<dbReference type="OrthoDB" id="6043889at2759"/>
<protein>
    <submittedName>
        <fullName evidence="5">Tyrosine-protein kinase receptor Tie-1</fullName>
    </submittedName>
</protein>
<dbReference type="PROSITE" id="PS01180">
    <property type="entry name" value="CUB"/>
    <property type="match status" value="1"/>
</dbReference>
<comment type="caution">
    <text evidence="5">The sequence shown here is derived from an EMBL/GenBank/DDBJ whole genome shotgun (WGS) entry which is preliminary data.</text>
</comment>
<keyword evidence="5" id="KW-0418">Kinase</keyword>
<keyword evidence="5" id="KW-0808">Transferase</keyword>
<organism evidence="5 6">
    <name type="scientific">Holothuria leucospilota</name>
    <name type="common">Black long sea cucumber</name>
    <name type="synonym">Mertensiothuria leucospilota</name>
    <dbReference type="NCBI Taxonomy" id="206669"/>
    <lineage>
        <taxon>Eukaryota</taxon>
        <taxon>Metazoa</taxon>
        <taxon>Echinodermata</taxon>
        <taxon>Eleutherozoa</taxon>
        <taxon>Echinozoa</taxon>
        <taxon>Holothuroidea</taxon>
        <taxon>Aspidochirotacea</taxon>
        <taxon>Aspidochirotida</taxon>
        <taxon>Holothuriidae</taxon>
        <taxon>Holothuria</taxon>
    </lineage>
</organism>
<dbReference type="PANTHER" id="PTHR24035:SF109">
    <property type="entry name" value="PROTEIN DRAPER"/>
    <property type="match status" value="1"/>
</dbReference>